<evidence type="ECO:0000256" key="1">
    <source>
        <dbReference type="SAM" id="Coils"/>
    </source>
</evidence>
<evidence type="ECO:0000313" key="2">
    <source>
        <dbReference type="EMBL" id="RYC74620.1"/>
    </source>
</evidence>
<dbReference type="Proteomes" id="UP001191019">
    <property type="component" value="Unassembled WGS sequence"/>
</dbReference>
<accession>A0ABY0FMU0</accession>
<evidence type="ECO:0000313" key="3">
    <source>
        <dbReference type="Proteomes" id="UP001191019"/>
    </source>
</evidence>
<sequence>MKKIVYRNPNDIENFDMKRFLKSLNKYAKISEKEAKEALAEFDQYETMHASCLVEVGVKLISEKADEDAAKEYFDAHAEYFDEGKFERLRRITGYLVGTLDRWNDAKKAEEKARVKHSVNSAIDDAERLVALETQAMEHNIAYATR</sequence>
<gene>
    <name evidence="2" type="ORF">G3RUM_00486</name>
</gene>
<name>A0ABY0FMU0_9BACT</name>
<organism evidence="2 3">
    <name type="scientific">Candidatus Nanosyncoccus alces</name>
    <dbReference type="NCBI Taxonomy" id="2171997"/>
    <lineage>
        <taxon>Bacteria</taxon>
        <taxon>Candidatus Saccharimonadota</taxon>
        <taxon>Candidatus Nanosyncoccalia</taxon>
        <taxon>Candidatus Nanosyncoccales</taxon>
        <taxon>Candidatus Nanosyncoccaceae</taxon>
        <taxon>Candidatus Nanosyncoccus</taxon>
    </lineage>
</organism>
<feature type="coiled-coil region" evidence="1">
    <location>
        <begin position="21"/>
        <end position="48"/>
    </location>
</feature>
<reference evidence="2 3" key="2">
    <citation type="journal article" date="2020" name="Cell Rep.">
        <title>Acquisition and Adaptation of Ultra-small Parasitic Reduced Genome Bacteria to Mammalian Hosts.</title>
        <authorList>
            <person name="McLean J.S."/>
            <person name="Bor B."/>
            <person name="Kerns K.A."/>
            <person name="Liu Q."/>
            <person name="To T.T."/>
            <person name="Solden L."/>
            <person name="Hendrickson E.L."/>
            <person name="Wrighton K."/>
            <person name="Shi W."/>
            <person name="He X."/>
        </authorList>
    </citation>
    <scope>NUCLEOTIDE SEQUENCE [LARGE SCALE GENOMIC DNA]</scope>
    <source>
        <strain evidence="2 3">TM7_G3_2_Rum_HOT_351B</strain>
    </source>
</reference>
<comment type="caution">
    <text evidence="2">The sequence shown here is derived from an EMBL/GenBank/DDBJ whole genome shotgun (WGS) entry which is preliminary data.</text>
</comment>
<keyword evidence="3" id="KW-1185">Reference proteome</keyword>
<dbReference type="InterPro" id="IPR012833">
    <property type="entry name" value="NrdD"/>
</dbReference>
<protein>
    <submittedName>
        <fullName evidence="2">Uncharacterized protein</fullName>
    </submittedName>
</protein>
<dbReference type="EMBL" id="PRLM01000005">
    <property type="protein sequence ID" value="RYC74620.1"/>
    <property type="molecule type" value="Genomic_DNA"/>
</dbReference>
<keyword evidence="1" id="KW-0175">Coiled coil</keyword>
<dbReference type="Pfam" id="PF13597">
    <property type="entry name" value="NRDD"/>
    <property type="match status" value="1"/>
</dbReference>
<reference evidence="2 3" key="1">
    <citation type="journal article" date="2018" name="bioRxiv">
        <title>Evidence of independent acquisition and adaption of ultra-small bacteria to human hosts across the highly diverse yet reduced genomes of the phylum Saccharibacteria.</title>
        <authorList>
            <person name="McLean J.S."/>
            <person name="Bor B."/>
            <person name="To T.T."/>
            <person name="Liu Q."/>
            <person name="Kearns K.A."/>
            <person name="Solden L.M."/>
            <person name="Wrighton K.C."/>
            <person name="He X."/>
            <person name="Shi W."/>
        </authorList>
    </citation>
    <scope>NUCLEOTIDE SEQUENCE [LARGE SCALE GENOMIC DNA]</scope>
    <source>
        <strain evidence="2 3">TM7_G3_2_Rum_HOT_351B</strain>
    </source>
</reference>
<proteinExistence type="predicted"/>